<dbReference type="InterPro" id="IPR008635">
    <property type="entry name" value="Coiled_stalk_dom"/>
</dbReference>
<proteinExistence type="inferred from homology"/>
<dbReference type="InterPro" id="IPR005594">
    <property type="entry name" value="YadA_C"/>
</dbReference>
<evidence type="ECO:0000259" key="12">
    <source>
        <dbReference type="Pfam" id="PF03895"/>
    </source>
</evidence>
<reference evidence="14 15" key="1">
    <citation type="submission" date="2019-09" db="EMBL/GenBank/DDBJ databases">
        <authorList>
            <person name="Depoorter E."/>
        </authorList>
    </citation>
    <scope>NUCLEOTIDE SEQUENCE [LARGE SCALE GENOMIC DNA]</scope>
    <source>
        <strain evidence="14">LMG 6863</strain>
    </source>
</reference>
<evidence type="ECO:0000313" key="15">
    <source>
        <dbReference type="Proteomes" id="UP000494170"/>
    </source>
</evidence>
<dbReference type="Gene3D" id="2.150.10.10">
    <property type="entry name" value="Serralysin-like metalloprotease, C-terminal"/>
    <property type="match status" value="1"/>
</dbReference>
<evidence type="ECO:0000256" key="11">
    <source>
        <dbReference type="SAM" id="MobiDB-lite"/>
    </source>
</evidence>
<evidence type="ECO:0000256" key="7">
    <source>
        <dbReference type="ARBA" id="ARBA00022729"/>
    </source>
</evidence>
<keyword evidence="6" id="KW-0812">Transmembrane</keyword>
<comment type="similarity">
    <text evidence="3">Belongs to the autotransporter-2 (AT-2) (TC 1.B.40) family.</text>
</comment>
<evidence type="ECO:0000259" key="13">
    <source>
        <dbReference type="Pfam" id="PF05662"/>
    </source>
</evidence>
<keyword evidence="9" id="KW-0472">Membrane</keyword>
<dbReference type="GO" id="GO:0009279">
    <property type="term" value="C:cell outer membrane"/>
    <property type="evidence" value="ECO:0007669"/>
    <property type="project" value="UniProtKB-SubCell"/>
</dbReference>
<dbReference type="SUPFAM" id="SSF54523">
    <property type="entry name" value="Pili subunits"/>
    <property type="match status" value="1"/>
</dbReference>
<feature type="domain" description="Trimeric autotransporter adhesin YadA-like stalk" evidence="13">
    <location>
        <begin position="43"/>
        <end position="82"/>
    </location>
</feature>
<protein>
    <submittedName>
        <fullName evidence="14">Membrane-anchored cell surface protein</fullName>
    </submittedName>
</protein>
<evidence type="ECO:0000256" key="6">
    <source>
        <dbReference type="ARBA" id="ARBA00022692"/>
    </source>
</evidence>
<dbReference type="Proteomes" id="UP000494170">
    <property type="component" value="Unassembled WGS sequence"/>
</dbReference>
<keyword evidence="4" id="KW-0813">Transport</keyword>
<dbReference type="GO" id="GO:0009986">
    <property type="term" value="C:cell surface"/>
    <property type="evidence" value="ECO:0007669"/>
    <property type="project" value="UniProtKB-SubCell"/>
</dbReference>
<dbReference type="Gene3D" id="3.30.1300.30">
    <property type="entry name" value="GSPII I/J protein-like"/>
    <property type="match status" value="1"/>
</dbReference>
<feature type="domain" description="Trimeric autotransporter adhesin YadA-like C-terminal membrane anchor" evidence="12">
    <location>
        <begin position="108"/>
        <end position="166"/>
    </location>
</feature>
<keyword evidence="8" id="KW-0653">Protein transport</keyword>
<feature type="region of interest" description="Disordered" evidence="11">
    <location>
        <begin position="19"/>
        <end position="38"/>
    </location>
</feature>
<evidence type="ECO:0000256" key="5">
    <source>
        <dbReference type="ARBA" id="ARBA00022452"/>
    </source>
</evidence>
<evidence type="ECO:0000256" key="10">
    <source>
        <dbReference type="ARBA" id="ARBA00023237"/>
    </source>
</evidence>
<comment type="subcellular location">
    <subcellularLocation>
        <location evidence="2">Cell outer membrane</location>
    </subcellularLocation>
    <subcellularLocation>
        <location evidence="1">Cell surface</location>
    </subcellularLocation>
</comment>
<sequence length="166" mass="16627">MNSTGSDLPKVTAGTNSVAIGAGSNDGGRSNVVSVGSDTQQRQITNVAAGTQGTDAVNLNQLNTLSTTVSQTVQNQQTQINNLGSALQQTDTLARQGVAAATALTMLPQVEPGKTINVAVGVARFAGQSGMAFGASAHLSSSGILKLGIGVAGSNRTFGAGYGYSW</sequence>
<evidence type="ECO:0000256" key="2">
    <source>
        <dbReference type="ARBA" id="ARBA00004442"/>
    </source>
</evidence>
<dbReference type="SUPFAM" id="SSF101967">
    <property type="entry name" value="Adhesin YadA, collagen-binding domain"/>
    <property type="match status" value="1"/>
</dbReference>
<dbReference type="EMBL" id="CABVPY010000033">
    <property type="protein sequence ID" value="VWB97964.1"/>
    <property type="molecule type" value="Genomic_DNA"/>
</dbReference>
<keyword evidence="5" id="KW-1134">Transmembrane beta strand</keyword>
<organism evidence="14 15">
    <name type="scientific">Burkholderia lata (strain ATCC 17760 / DSM 23089 / LMG 22485 / NCIMB 9086 / R18194 / 383)</name>
    <dbReference type="NCBI Taxonomy" id="482957"/>
    <lineage>
        <taxon>Bacteria</taxon>
        <taxon>Pseudomonadati</taxon>
        <taxon>Pseudomonadota</taxon>
        <taxon>Betaproteobacteria</taxon>
        <taxon>Burkholderiales</taxon>
        <taxon>Burkholderiaceae</taxon>
        <taxon>Burkholderia</taxon>
        <taxon>Burkholderia cepacia complex</taxon>
    </lineage>
</organism>
<feature type="compositionally biased region" description="Polar residues" evidence="11">
    <location>
        <begin position="27"/>
        <end position="38"/>
    </location>
</feature>
<dbReference type="AlphaFoldDB" id="A0A6P2NTB6"/>
<dbReference type="Pfam" id="PF03895">
    <property type="entry name" value="YadA_anchor"/>
    <property type="match status" value="1"/>
</dbReference>
<keyword evidence="7" id="KW-0732">Signal</keyword>
<keyword evidence="10" id="KW-0998">Cell outer membrane</keyword>
<evidence type="ECO:0000256" key="9">
    <source>
        <dbReference type="ARBA" id="ARBA00023136"/>
    </source>
</evidence>
<name>A0A6P2NTB6_BURL3</name>
<dbReference type="InterPro" id="IPR045584">
    <property type="entry name" value="Pilin-like"/>
</dbReference>
<evidence type="ECO:0000256" key="1">
    <source>
        <dbReference type="ARBA" id="ARBA00004241"/>
    </source>
</evidence>
<gene>
    <name evidence="14" type="ORF">BLA6863_04702</name>
</gene>
<dbReference type="InterPro" id="IPR011049">
    <property type="entry name" value="Serralysin-like_metalloprot_C"/>
</dbReference>
<dbReference type="GO" id="GO:0015031">
    <property type="term" value="P:protein transport"/>
    <property type="evidence" value="ECO:0007669"/>
    <property type="project" value="UniProtKB-KW"/>
</dbReference>
<evidence type="ECO:0000256" key="3">
    <source>
        <dbReference type="ARBA" id="ARBA00005848"/>
    </source>
</evidence>
<accession>A0A6P2NTB6</accession>
<evidence type="ECO:0000256" key="8">
    <source>
        <dbReference type="ARBA" id="ARBA00022927"/>
    </source>
</evidence>
<evidence type="ECO:0000256" key="4">
    <source>
        <dbReference type="ARBA" id="ARBA00022448"/>
    </source>
</evidence>
<dbReference type="Pfam" id="PF05662">
    <property type="entry name" value="YadA_stalk"/>
    <property type="match status" value="1"/>
</dbReference>
<evidence type="ECO:0000313" key="14">
    <source>
        <dbReference type="EMBL" id="VWB97964.1"/>
    </source>
</evidence>